<dbReference type="AlphaFoldDB" id="A0A6C0IB60"/>
<dbReference type="EMBL" id="MN740153">
    <property type="protein sequence ID" value="QHT90214.1"/>
    <property type="molecule type" value="Genomic_DNA"/>
</dbReference>
<name>A0A6C0IB60_9ZZZZ</name>
<evidence type="ECO:0000313" key="2">
    <source>
        <dbReference type="EMBL" id="QHT90214.1"/>
    </source>
</evidence>
<organism evidence="2">
    <name type="scientific">viral metagenome</name>
    <dbReference type="NCBI Taxonomy" id="1070528"/>
    <lineage>
        <taxon>unclassified sequences</taxon>
        <taxon>metagenomes</taxon>
        <taxon>organismal metagenomes</taxon>
    </lineage>
</organism>
<reference evidence="2" key="1">
    <citation type="journal article" date="2020" name="Nature">
        <title>Giant virus diversity and host interactions through global metagenomics.</title>
        <authorList>
            <person name="Schulz F."/>
            <person name="Roux S."/>
            <person name="Paez-Espino D."/>
            <person name="Jungbluth S."/>
            <person name="Walsh D.A."/>
            <person name="Denef V.J."/>
            <person name="McMahon K.D."/>
            <person name="Konstantinidis K.T."/>
            <person name="Eloe-Fadrosh E.A."/>
            <person name="Kyrpides N.C."/>
            <person name="Woyke T."/>
        </authorList>
    </citation>
    <scope>NUCLEOTIDE SEQUENCE</scope>
    <source>
        <strain evidence="2">GVMAG-M-3300023184-68</strain>
    </source>
</reference>
<feature type="region of interest" description="Disordered" evidence="1">
    <location>
        <begin position="182"/>
        <end position="208"/>
    </location>
</feature>
<protein>
    <submittedName>
        <fullName evidence="2">Uncharacterized protein</fullName>
    </submittedName>
</protein>
<evidence type="ECO:0000256" key="1">
    <source>
        <dbReference type="SAM" id="MobiDB-lite"/>
    </source>
</evidence>
<accession>A0A6C0IB60</accession>
<sequence>MKDYYIGESAPNSSYDNNVDDMSLNIILSKTIVKKRMKDSVDSTELVVIGDRRSLCEGILPSVQFGKPFESKKYTVTELAELYKPSVQRTVSLRTGTEGPLLQLISPEDYSANNNNLPANININTLSECITHDSMDDLRISSKKTSPVTNEPQSPTKFDQGVVCIHQLIRTVSLLSETLSKRETKNASDTSGQPLPVASGKGQTRPATMSPTELVVKEAFSPPCQNATELLTSKVASGQTEVSTYVKIHWYNKLNFTFIGPILDKYRKHKITPEI</sequence>
<proteinExistence type="predicted"/>